<reference evidence="10 11" key="1">
    <citation type="submission" date="2020-06" db="EMBL/GenBank/DDBJ databases">
        <authorList>
            <person name="Li R."/>
            <person name="Bekaert M."/>
        </authorList>
    </citation>
    <scope>NUCLEOTIDE SEQUENCE [LARGE SCALE GENOMIC DNA]</scope>
    <source>
        <strain evidence="11">wild</strain>
    </source>
</reference>
<evidence type="ECO:0000256" key="6">
    <source>
        <dbReference type="ARBA" id="ARBA00023239"/>
    </source>
</evidence>
<protein>
    <recommendedName>
        <fullName evidence="2">guanylate cyclase</fullName>
        <ecNumber evidence="2">4.6.1.2</ecNumber>
    </recommendedName>
</protein>
<dbReference type="Pfam" id="PF07701">
    <property type="entry name" value="HNOBA"/>
    <property type="match status" value="1"/>
</dbReference>
<dbReference type="InterPro" id="IPR038158">
    <property type="entry name" value="H-NOX_domain_sf"/>
</dbReference>
<dbReference type="InterPro" id="IPR024096">
    <property type="entry name" value="NO_sig/Golgi_transp_ligand-bd"/>
</dbReference>
<dbReference type="AlphaFoldDB" id="A0A6J8BZN4"/>
<evidence type="ECO:0000256" key="4">
    <source>
        <dbReference type="ARBA" id="ARBA00022741"/>
    </source>
</evidence>
<dbReference type="Gene3D" id="3.30.70.1230">
    <property type="entry name" value="Nucleotide cyclase"/>
    <property type="match status" value="1"/>
</dbReference>
<evidence type="ECO:0000256" key="3">
    <source>
        <dbReference type="ARBA" id="ARBA00022490"/>
    </source>
</evidence>
<evidence type="ECO:0000259" key="9">
    <source>
        <dbReference type="PROSITE" id="PS50125"/>
    </source>
</evidence>
<keyword evidence="5" id="KW-0342">GTP-binding</keyword>
<dbReference type="GO" id="GO:0004383">
    <property type="term" value="F:guanylate cyclase activity"/>
    <property type="evidence" value="ECO:0007669"/>
    <property type="project" value="UniProtKB-EC"/>
</dbReference>
<dbReference type="GO" id="GO:0005525">
    <property type="term" value="F:GTP binding"/>
    <property type="evidence" value="ECO:0007669"/>
    <property type="project" value="UniProtKB-KW"/>
</dbReference>
<dbReference type="EC" id="4.6.1.2" evidence="2"/>
<keyword evidence="4" id="KW-0547">Nucleotide-binding</keyword>
<comment type="similarity">
    <text evidence="8">Belongs to the adenylyl cyclase class-4/guanylyl cyclase family.</text>
</comment>
<comment type="subcellular location">
    <subcellularLocation>
        <location evidence="1">Cytoplasm</location>
    </subcellularLocation>
</comment>
<evidence type="ECO:0000256" key="8">
    <source>
        <dbReference type="RuleBase" id="RU000405"/>
    </source>
</evidence>
<dbReference type="GO" id="GO:0019934">
    <property type="term" value="P:cGMP-mediated signaling"/>
    <property type="evidence" value="ECO:0007669"/>
    <property type="project" value="TreeGrafter"/>
</dbReference>
<dbReference type="Gene3D" id="3.90.1520.10">
    <property type="entry name" value="H-NOX domain"/>
    <property type="match status" value="1"/>
</dbReference>
<dbReference type="Pfam" id="PF00211">
    <property type="entry name" value="Guanylate_cyc"/>
    <property type="match status" value="1"/>
</dbReference>
<dbReference type="PANTHER" id="PTHR45655">
    <property type="entry name" value="GUANYLATE CYCLASE SOLUBLE SUBUNIT BETA-2"/>
    <property type="match status" value="1"/>
</dbReference>
<dbReference type="InterPro" id="IPR001054">
    <property type="entry name" value="A/G_cyclase"/>
</dbReference>
<dbReference type="Gene3D" id="6.10.250.780">
    <property type="match status" value="1"/>
</dbReference>
<keyword evidence="11" id="KW-1185">Reference proteome</keyword>
<keyword evidence="6 8" id="KW-0456">Lyase</keyword>
<dbReference type="InterPro" id="IPR018297">
    <property type="entry name" value="A/G_cyclase_CS"/>
</dbReference>
<evidence type="ECO:0000256" key="1">
    <source>
        <dbReference type="ARBA" id="ARBA00004496"/>
    </source>
</evidence>
<sequence>MHFNHVKDVIPQYHIIFDFCHAPNFKSNNDFKSCDSEKSVLHEGTDFLVFQSYSDDKTFALVGAVCAVSGIPLDTVLEVFGEYFVQYCFRHGYDQLLRTLGKDFISFIQNLDALHANLQRTYSKLRPPSFRCERKDADSVYLHYFTERTGLHPIVLGKYVSMEILFTNRIGSHTIVLGVVKVVAREIYNQIAEMEVISISKQQIEGGLDQEHVTFLVKLKDIDNKKISDNSMDVFQSNGSQTSLNNGHFCKAFPYHIVFDENLEIKQCGDMIPKILHMCLKANTSMTSLFDITHPPMKFKLENILTFINSVFYLGVKNSKNAETRLFLRGQMLWIDDLRLMMYVCSPRLSSLMELKQLNIYLSDIPLYDVTRELILLNQQRIAEIDIAKKLDETTAELKVTSRLLAEEKQKTDNLLFQMLPQKVADELKNGRTVKAEKFADVTVLFSDIVTFTNIASACTPLDIVRMLNELYQRFDARTSEHDVYKVETIGDAYMVVSGVPEAKKVHAQPIAKFAIDMVKEASNVKSPATGKPLQIRVGIHSGPVVAGVVGVKMPRYCLFGDTVNTASRMESHGEPGRIHISPTAYSLLKDNHYVFRDRQCIEIKGKGLLHTYFLLGEDGKLLSEPEDVFHSLTILKNDFPVNGSVTETVDYDIDKDASTTIKISVVSQDEGQIQGNSSKFVDRETKNLISQSHFSRGKTSTTCNVL</sequence>
<dbReference type="Gene3D" id="3.30.450.260">
    <property type="entry name" value="Haem NO binding associated domain"/>
    <property type="match status" value="1"/>
</dbReference>
<dbReference type="GO" id="GO:0020037">
    <property type="term" value="F:heme binding"/>
    <property type="evidence" value="ECO:0007669"/>
    <property type="project" value="InterPro"/>
</dbReference>
<dbReference type="FunFam" id="3.30.70.1230:FF:000007">
    <property type="entry name" value="Guanylate cyclase soluble subunit alpha-3"/>
    <property type="match status" value="1"/>
</dbReference>
<proteinExistence type="inferred from homology"/>
<name>A0A6J8BZN4_MYTCO</name>
<gene>
    <name evidence="10" type="ORF">MCOR_23095</name>
</gene>
<keyword evidence="7" id="KW-0141">cGMP biosynthesis</keyword>
<dbReference type="GO" id="GO:0070482">
    <property type="term" value="P:response to oxygen levels"/>
    <property type="evidence" value="ECO:0007669"/>
    <property type="project" value="TreeGrafter"/>
</dbReference>
<dbReference type="FunFam" id="3.30.450.260:FF:000002">
    <property type="entry name" value="guanylate cyclase soluble subunit alpha-2"/>
    <property type="match status" value="1"/>
</dbReference>
<dbReference type="PROSITE" id="PS50125">
    <property type="entry name" value="GUANYLATE_CYCLASE_2"/>
    <property type="match status" value="1"/>
</dbReference>
<dbReference type="EMBL" id="CACVKT020004042">
    <property type="protein sequence ID" value="CAC5387807.1"/>
    <property type="molecule type" value="Genomic_DNA"/>
</dbReference>
<evidence type="ECO:0000256" key="5">
    <source>
        <dbReference type="ARBA" id="ARBA00023134"/>
    </source>
</evidence>
<evidence type="ECO:0000256" key="2">
    <source>
        <dbReference type="ARBA" id="ARBA00012202"/>
    </source>
</evidence>
<dbReference type="CDD" id="cd07302">
    <property type="entry name" value="CHD"/>
    <property type="match status" value="1"/>
</dbReference>
<evidence type="ECO:0000256" key="7">
    <source>
        <dbReference type="ARBA" id="ARBA00023293"/>
    </source>
</evidence>
<feature type="domain" description="Guanylate cyclase" evidence="9">
    <location>
        <begin position="443"/>
        <end position="571"/>
    </location>
</feature>
<dbReference type="SUPFAM" id="SSF111126">
    <property type="entry name" value="Ligand-binding domain in the NO signalling and Golgi transport"/>
    <property type="match status" value="1"/>
</dbReference>
<evidence type="ECO:0000313" key="11">
    <source>
        <dbReference type="Proteomes" id="UP000507470"/>
    </source>
</evidence>
<accession>A0A6J8BZN4</accession>
<dbReference type="Pfam" id="PF07700">
    <property type="entry name" value="HNOB"/>
    <property type="match status" value="1"/>
</dbReference>
<dbReference type="SMART" id="SM00044">
    <property type="entry name" value="CYCc"/>
    <property type="match status" value="1"/>
</dbReference>
<dbReference type="InterPro" id="IPR029787">
    <property type="entry name" value="Nucleotide_cyclase"/>
</dbReference>
<dbReference type="Proteomes" id="UP000507470">
    <property type="component" value="Unassembled WGS sequence"/>
</dbReference>
<dbReference type="SUPFAM" id="SSF55073">
    <property type="entry name" value="Nucleotide cyclase"/>
    <property type="match status" value="1"/>
</dbReference>
<dbReference type="InterPro" id="IPR011645">
    <property type="entry name" value="HNOB_dom_associated"/>
</dbReference>
<dbReference type="PANTHER" id="PTHR45655:SF13">
    <property type="entry name" value="SOLUBLE GUANYLATE CYCLASE GCY-32-RELATED"/>
    <property type="match status" value="1"/>
</dbReference>
<organism evidence="10 11">
    <name type="scientific">Mytilus coruscus</name>
    <name type="common">Sea mussel</name>
    <dbReference type="NCBI Taxonomy" id="42192"/>
    <lineage>
        <taxon>Eukaryota</taxon>
        <taxon>Metazoa</taxon>
        <taxon>Spiralia</taxon>
        <taxon>Lophotrochozoa</taxon>
        <taxon>Mollusca</taxon>
        <taxon>Bivalvia</taxon>
        <taxon>Autobranchia</taxon>
        <taxon>Pteriomorphia</taxon>
        <taxon>Mytilida</taxon>
        <taxon>Mytiloidea</taxon>
        <taxon>Mytilidae</taxon>
        <taxon>Mytilinae</taxon>
        <taxon>Mytilus</taxon>
    </lineage>
</organism>
<evidence type="ECO:0000313" key="10">
    <source>
        <dbReference type="EMBL" id="CAC5387807.1"/>
    </source>
</evidence>
<dbReference type="OrthoDB" id="6127067at2759"/>
<dbReference type="PROSITE" id="PS00452">
    <property type="entry name" value="GUANYLATE_CYCLASE_1"/>
    <property type="match status" value="1"/>
</dbReference>
<dbReference type="InterPro" id="IPR042463">
    <property type="entry name" value="HNOB_dom_associated_sf"/>
</dbReference>
<dbReference type="InterPro" id="IPR011644">
    <property type="entry name" value="Heme_NO-bd"/>
</dbReference>
<keyword evidence="3" id="KW-0963">Cytoplasm</keyword>
<dbReference type="GO" id="GO:0008074">
    <property type="term" value="C:guanylate cyclase complex, soluble"/>
    <property type="evidence" value="ECO:0007669"/>
    <property type="project" value="TreeGrafter"/>
</dbReference>